<dbReference type="Pfam" id="PF25243">
    <property type="entry name" value="WAV3_C"/>
    <property type="match status" value="1"/>
</dbReference>
<feature type="region of interest" description="Disordered" evidence="2">
    <location>
        <begin position="73"/>
        <end position="94"/>
    </location>
</feature>
<evidence type="ECO:0000256" key="1">
    <source>
        <dbReference type="PROSITE-ProRule" id="PRU00175"/>
    </source>
</evidence>
<dbReference type="Gene3D" id="3.40.50.410">
    <property type="entry name" value="von Willebrand factor, type A domain"/>
    <property type="match status" value="1"/>
</dbReference>
<name>A0AAV8TFQ0_9ROSI</name>
<protein>
    <recommendedName>
        <fullName evidence="7">Zinc finger family protein</fullName>
    </recommendedName>
</protein>
<feature type="domain" description="VWFA" evidence="4">
    <location>
        <begin position="291"/>
        <end position="443"/>
    </location>
</feature>
<feature type="region of interest" description="Disordered" evidence="2">
    <location>
        <begin position="18"/>
        <end position="49"/>
    </location>
</feature>
<dbReference type="InterPro" id="IPR002035">
    <property type="entry name" value="VWF_A"/>
</dbReference>
<keyword evidence="1" id="KW-0863">Zinc-finger</keyword>
<reference evidence="5 6" key="1">
    <citation type="submission" date="2021-09" db="EMBL/GenBank/DDBJ databases">
        <title>Genomic insights and catalytic innovation underlie evolution of tropane alkaloids biosynthesis.</title>
        <authorList>
            <person name="Wang Y.-J."/>
            <person name="Tian T."/>
            <person name="Huang J.-P."/>
            <person name="Huang S.-X."/>
        </authorList>
    </citation>
    <scope>NUCLEOTIDE SEQUENCE [LARGE SCALE GENOMIC DNA]</scope>
    <source>
        <strain evidence="5">KIB-2018</strain>
        <tissue evidence="5">Leaf</tissue>
    </source>
</reference>
<evidence type="ECO:0000313" key="6">
    <source>
        <dbReference type="Proteomes" id="UP001159364"/>
    </source>
</evidence>
<dbReference type="Gene3D" id="3.30.40.10">
    <property type="entry name" value="Zinc/RING finger domain, C3HC4 (zinc finger)"/>
    <property type="match status" value="1"/>
</dbReference>
<gene>
    <name evidence="5" type="ORF">K2173_014824</name>
</gene>
<dbReference type="SUPFAM" id="SSF53300">
    <property type="entry name" value="vWA-like"/>
    <property type="match status" value="1"/>
</dbReference>
<dbReference type="InterPro" id="IPR057427">
    <property type="entry name" value="WAV3_C"/>
</dbReference>
<comment type="caution">
    <text evidence="5">The sequence shown here is derived from an EMBL/GenBank/DDBJ whole genome shotgun (WGS) entry which is preliminary data.</text>
</comment>
<proteinExistence type="predicted"/>
<feature type="compositionally biased region" description="Low complexity" evidence="2">
    <location>
        <begin position="25"/>
        <end position="44"/>
    </location>
</feature>
<dbReference type="SMART" id="SM00184">
    <property type="entry name" value="RING"/>
    <property type="match status" value="1"/>
</dbReference>
<keyword evidence="1" id="KW-0479">Metal-binding</keyword>
<keyword evidence="6" id="KW-1185">Reference proteome</keyword>
<dbReference type="InterPro" id="IPR051266">
    <property type="entry name" value="CLCR"/>
</dbReference>
<feature type="domain" description="RING-type" evidence="3">
    <location>
        <begin position="119"/>
        <end position="161"/>
    </location>
</feature>
<accession>A0AAV8TFQ0</accession>
<dbReference type="AlphaFoldDB" id="A0AAV8TFQ0"/>
<dbReference type="PROSITE" id="PS50234">
    <property type="entry name" value="VWFA"/>
    <property type="match status" value="1"/>
</dbReference>
<evidence type="ECO:0000259" key="3">
    <source>
        <dbReference type="PROSITE" id="PS50089"/>
    </source>
</evidence>
<dbReference type="SMART" id="SM00327">
    <property type="entry name" value="VWA"/>
    <property type="match status" value="1"/>
</dbReference>
<organism evidence="5 6">
    <name type="scientific">Erythroxylum novogranatense</name>
    <dbReference type="NCBI Taxonomy" id="1862640"/>
    <lineage>
        <taxon>Eukaryota</taxon>
        <taxon>Viridiplantae</taxon>
        <taxon>Streptophyta</taxon>
        <taxon>Embryophyta</taxon>
        <taxon>Tracheophyta</taxon>
        <taxon>Spermatophyta</taxon>
        <taxon>Magnoliopsida</taxon>
        <taxon>eudicotyledons</taxon>
        <taxon>Gunneridae</taxon>
        <taxon>Pentapetalae</taxon>
        <taxon>rosids</taxon>
        <taxon>fabids</taxon>
        <taxon>Malpighiales</taxon>
        <taxon>Erythroxylaceae</taxon>
        <taxon>Erythroxylum</taxon>
    </lineage>
</organism>
<evidence type="ECO:0008006" key="7">
    <source>
        <dbReference type="Google" id="ProtNLM"/>
    </source>
</evidence>
<dbReference type="GO" id="GO:0008270">
    <property type="term" value="F:zinc ion binding"/>
    <property type="evidence" value="ECO:0007669"/>
    <property type="project" value="UniProtKB-KW"/>
</dbReference>
<keyword evidence="1" id="KW-0862">Zinc</keyword>
<dbReference type="InterPro" id="IPR036465">
    <property type="entry name" value="vWFA_dom_sf"/>
</dbReference>
<evidence type="ECO:0000256" key="2">
    <source>
        <dbReference type="SAM" id="MobiDB-lite"/>
    </source>
</evidence>
<sequence>MVSGWRRAFCTSIPKEKDATFFGEKPPQQQSNTKKTKTANTNSPRISSKFGFFSNPSTPRLQSQPVSSPRFRCRTSASVPNSSPKLQCKTTPTNTSNSPRFFPFFKAAALRLSKLTTRCGVCSQSVRSGQGTAIFTAECSHAFHIHCVAAHFKILTCPVCSATWKELPLFSGNEENKLKVKDVSVMSKSLRVYNDDEPLISPSVFNTIPELEEQENDVEEEEDDELRFKGFFVNPSPTPRKVAASPVTVNPPIEVSLLPESAILAVGRSHQTHSVVLKVRAPPAFRRAPIDLVTVLDVSEAMCGLKSQMMKRLMRSVISILSSKDRLSIVVFSASSKRLLPLRRMTASGRRAARRIVEAVGINGQGMSVSDALKKAAKVIEDRREKHPVSTIMVFSTNQDRSSMSVSSQRYSPLEIPTHTITFGGSHAPSEDALVKRIRGLVSVVVQDLKLQLGFARTGPTAADIPAVYSSTGRPCVFDRDSVRVGDLHAEEERELLVELKVAASASGSQQVLSVRSSFKDPSSQEPILCKELALLVPRAQAVRSSVPNIRRLRSLHVSTRAIAEARRLLDHGDLSGASRLLSSARALLLQSGDGSDGEYLRGLEAELAEVQRRRQQNQRRRTGQQVEEKVEPLTPTSAWRAAERLAKVAIMKKHMNRVSDLHGFENARF</sequence>
<dbReference type="PROSITE" id="PS50089">
    <property type="entry name" value="ZF_RING_2"/>
    <property type="match status" value="1"/>
</dbReference>
<dbReference type="PANTHER" id="PTHR10579">
    <property type="entry name" value="CALCIUM-ACTIVATED CHLORIDE CHANNEL REGULATOR"/>
    <property type="match status" value="1"/>
</dbReference>
<feature type="region of interest" description="Disordered" evidence="2">
    <location>
        <begin position="615"/>
        <end position="634"/>
    </location>
</feature>
<dbReference type="InterPro" id="IPR001841">
    <property type="entry name" value="Znf_RING"/>
</dbReference>
<dbReference type="SUPFAM" id="SSF57850">
    <property type="entry name" value="RING/U-box"/>
    <property type="match status" value="1"/>
</dbReference>
<dbReference type="Proteomes" id="UP001159364">
    <property type="component" value="Linkage Group LG05"/>
</dbReference>
<evidence type="ECO:0000313" key="5">
    <source>
        <dbReference type="EMBL" id="KAJ8765702.1"/>
    </source>
</evidence>
<dbReference type="PANTHER" id="PTHR10579:SF59">
    <property type="entry name" value="E3 UBIQUITIN-PROTEIN LIGASE EDA40-RELATED"/>
    <property type="match status" value="1"/>
</dbReference>
<evidence type="ECO:0000259" key="4">
    <source>
        <dbReference type="PROSITE" id="PS50234"/>
    </source>
</evidence>
<dbReference type="Pfam" id="PF13519">
    <property type="entry name" value="VWA_2"/>
    <property type="match status" value="1"/>
</dbReference>
<dbReference type="EMBL" id="JAIWQS010000005">
    <property type="protein sequence ID" value="KAJ8765702.1"/>
    <property type="molecule type" value="Genomic_DNA"/>
</dbReference>
<dbReference type="InterPro" id="IPR013083">
    <property type="entry name" value="Znf_RING/FYVE/PHD"/>
</dbReference>
<feature type="compositionally biased region" description="Polar residues" evidence="2">
    <location>
        <begin position="75"/>
        <end position="94"/>
    </location>
</feature>